<sequence length="564" mass="61748">MTQKKSGRHFLWIAVSLLAALALPAQAALQASLDRYNIAMGDSVRLSLRSDDSSDPGDANLDALEELFDILQSSSNISTRIVNGERSQTRELTLELTPRREGSLVIPPFEVDGKRSEALSVTVGPEPTAQAADEVVIFEAEVDRSEVYVQGQLLLTLRVQQAVNLDSRSISELEIANAYVEALGQNSFQRTINGRPWLVHEIRYAIFPESSGELVIPEQTFSGRIASGRRTLFDTRPAGRLLRRRSDALVIPVRPRPTSYPTATWLPSSNLTIEEQWSAPLDQLRIGDSITRTITITGEGLQGAQLPPIDGNSVDGLRAYPDQPLINNVNNDQGVTGIRSDSLALVAVEDGVYELPALEIPWWDTESNSLKIAKLPAQRLTVLPSPGVSLNPGNSPAALPTSEAGTQSYPTITAASNLWPWIAAFCALGWIVTSLLWWRRGPRIETRATPETVVSTTPPKLFDACKANNPVLARESLRLWLHDQGHIGPINDWLMQKDSAALTDAVQELERCLYREELGNSEGGLDAATPQWNGSALAKAVRELPKTINKRAANNALPELYLSQ</sequence>
<feature type="chain" id="PRO_5045427347" evidence="2">
    <location>
        <begin position="28"/>
        <end position="564"/>
    </location>
</feature>
<evidence type="ECO:0000256" key="2">
    <source>
        <dbReference type="SAM" id="SignalP"/>
    </source>
</evidence>
<gene>
    <name evidence="4" type="ORF">R0137_10165</name>
</gene>
<dbReference type="PANTHER" id="PTHR40940">
    <property type="entry name" value="PROTEIN BATD-RELATED"/>
    <property type="match status" value="1"/>
</dbReference>
<keyword evidence="1" id="KW-1133">Transmembrane helix</keyword>
<protein>
    <submittedName>
        <fullName evidence="4">BatD family protein</fullName>
    </submittedName>
</protein>
<proteinExistence type="predicted"/>
<keyword evidence="1" id="KW-0812">Transmembrane</keyword>
<evidence type="ECO:0000313" key="4">
    <source>
        <dbReference type="EMBL" id="WOJ95617.1"/>
    </source>
</evidence>
<dbReference type="InterPro" id="IPR057699">
    <property type="entry name" value="DUF7939"/>
</dbReference>
<accession>A0ABZ0I7X7</accession>
<reference evidence="4 5" key="1">
    <citation type="submission" date="2023-10" db="EMBL/GenBank/DDBJ databases">
        <title>Two novel species belonging to the OM43/NOR5 clade.</title>
        <authorList>
            <person name="Park M."/>
        </authorList>
    </citation>
    <scope>NUCLEOTIDE SEQUENCE [LARGE SCALE GENOMIC DNA]</scope>
    <source>
        <strain evidence="4 5">IMCC45268</strain>
    </source>
</reference>
<keyword evidence="5" id="KW-1185">Reference proteome</keyword>
<dbReference type="InterPro" id="IPR025738">
    <property type="entry name" value="BatD"/>
</dbReference>
<dbReference type="PANTHER" id="PTHR40940:SF1">
    <property type="entry name" value="PROTEIN BATD"/>
    <property type="match status" value="1"/>
</dbReference>
<dbReference type="Proteomes" id="UP001626549">
    <property type="component" value="Chromosome"/>
</dbReference>
<keyword evidence="1" id="KW-0472">Membrane</keyword>
<evidence type="ECO:0000256" key="1">
    <source>
        <dbReference type="SAM" id="Phobius"/>
    </source>
</evidence>
<dbReference type="Pfam" id="PF25607">
    <property type="entry name" value="DUF7939"/>
    <property type="match status" value="1"/>
</dbReference>
<feature type="transmembrane region" description="Helical" evidence="1">
    <location>
        <begin position="418"/>
        <end position="438"/>
    </location>
</feature>
<evidence type="ECO:0000313" key="5">
    <source>
        <dbReference type="Proteomes" id="UP001626549"/>
    </source>
</evidence>
<dbReference type="EMBL" id="CP136865">
    <property type="protein sequence ID" value="WOJ95617.1"/>
    <property type="molecule type" value="Genomic_DNA"/>
</dbReference>
<organism evidence="4 5">
    <name type="scientific">Congregibacter brevis</name>
    <dbReference type="NCBI Taxonomy" id="3081201"/>
    <lineage>
        <taxon>Bacteria</taxon>
        <taxon>Pseudomonadati</taxon>
        <taxon>Pseudomonadota</taxon>
        <taxon>Gammaproteobacteria</taxon>
        <taxon>Cellvibrionales</taxon>
        <taxon>Halieaceae</taxon>
        <taxon>Congregibacter</taxon>
    </lineage>
</organism>
<keyword evidence="2" id="KW-0732">Signal</keyword>
<evidence type="ECO:0000259" key="3">
    <source>
        <dbReference type="Pfam" id="PF25607"/>
    </source>
</evidence>
<dbReference type="Pfam" id="PF13584">
    <property type="entry name" value="BatD"/>
    <property type="match status" value="1"/>
</dbReference>
<dbReference type="RefSeq" id="WP_407326321.1">
    <property type="nucleotide sequence ID" value="NZ_CP136865.1"/>
</dbReference>
<feature type="domain" description="DUF7939" evidence="3">
    <location>
        <begin position="461"/>
        <end position="546"/>
    </location>
</feature>
<feature type="signal peptide" evidence="2">
    <location>
        <begin position="1"/>
        <end position="27"/>
    </location>
</feature>
<name>A0ABZ0I7X7_9GAMM</name>